<reference evidence="2" key="2">
    <citation type="submission" date="2023-05" db="EMBL/GenBank/DDBJ databases">
        <authorList>
            <person name="Schelkunov M.I."/>
        </authorList>
    </citation>
    <scope>NUCLEOTIDE SEQUENCE</scope>
    <source>
        <strain evidence="2">Hsosn_3</strain>
        <tissue evidence="2">Leaf</tissue>
    </source>
</reference>
<dbReference type="GO" id="GO:0003677">
    <property type="term" value="F:DNA binding"/>
    <property type="evidence" value="ECO:0007669"/>
    <property type="project" value="InterPro"/>
</dbReference>
<proteinExistence type="predicted"/>
<protein>
    <recommendedName>
        <fullName evidence="1">hAT-like transposase RNase-H fold domain-containing protein</fullName>
    </recommendedName>
</protein>
<keyword evidence="3" id="KW-1185">Reference proteome</keyword>
<name>A0AAD8H991_9APIA</name>
<comment type="caution">
    <text evidence="2">The sequence shown here is derived from an EMBL/GenBank/DDBJ whole genome shotgun (WGS) entry which is preliminary data.</text>
</comment>
<dbReference type="Pfam" id="PF14372">
    <property type="entry name" value="hAT-like_RNase-H"/>
    <property type="match status" value="1"/>
</dbReference>
<evidence type="ECO:0000313" key="2">
    <source>
        <dbReference type="EMBL" id="KAK1362099.1"/>
    </source>
</evidence>
<organism evidence="2 3">
    <name type="scientific">Heracleum sosnowskyi</name>
    <dbReference type="NCBI Taxonomy" id="360622"/>
    <lineage>
        <taxon>Eukaryota</taxon>
        <taxon>Viridiplantae</taxon>
        <taxon>Streptophyta</taxon>
        <taxon>Embryophyta</taxon>
        <taxon>Tracheophyta</taxon>
        <taxon>Spermatophyta</taxon>
        <taxon>Magnoliopsida</taxon>
        <taxon>eudicotyledons</taxon>
        <taxon>Gunneridae</taxon>
        <taxon>Pentapetalae</taxon>
        <taxon>asterids</taxon>
        <taxon>campanulids</taxon>
        <taxon>Apiales</taxon>
        <taxon>Apiaceae</taxon>
        <taxon>Apioideae</taxon>
        <taxon>apioid superclade</taxon>
        <taxon>Tordylieae</taxon>
        <taxon>Tordyliinae</taxon>
        <taxon>Heracleum</taxon>
    </lineage>
</organism>
<sequence>MVGSMKEKYDKYWGDVEDINPLFFLAIVLDQRYKMGYLKYCFECVYDAESVARIVMKVHQSNTPLNVGNEKSKRRLLESYLHQQKMEITEKKNDLDREYRPGH</sequence>
<dbReference type="AlphaFoldDB" id="A0AAD8H991"/>
<gene>
    <name evidence="2" type="ORF">POM88_046573</name>
</gene>
<evidence type="ECO:0000259" key="1">
    <source>
        <dbReference type="Pfam" id="PF14372"/>
    </source>
</evidence>
<dbReference type="Proteomes" id="UP001237642">
    <property type="component" value="Unassembled WGS sequence"/>
</dbReference>
<evidence type="ECO:0000313" key="3">
    <source>
        <dbReference type="Proteomes" id="UP001237642"/>
    </source>
</evidence>
<dbReference type="InterPro" id="IPR025525">
    <property type="entry name" value="hAT-like_transposase_RNase-H"/>
</dbReference>
<accession>A0AAD8H991</accession>
<dbReference type="EMBL" id="JAUIZM010000010">
    <property type="protein sequence ID" value="KAK1362099.1"/>
    <property type="molecule type" value="Genomic_DNA"/>
</dbReference>
<feature type="domain" description="hAT-like transposase RNase-H fold" evidence="1">
    <location>
        <begin position="1"/>
        <end position="60"/>
    </location>
</feature>
<reference evidence="2" key="1">
    <citation type="submission" date="2023-02" db="EMBL/GenBank/DDBJ databases">
        <title>Genome of toxic invasive species Heracleum sosnowskyi carries increased number of genes despite the absence of recent whole-genome duplications.</title>
        <authorList>
            <person name="Schelkunov M."/>
            <person name="Shtratnikova V."/>
            <person name="Makarenko M."/>
            <person name="Klepikova A."/>
            <person name="Omelchenko D."/>
            <person name="Novikova G."/>
            <person name="Obukhova E."/>
            <person name="Bogdanov V."/>
            <person name="Penin A."/>
            <person name="Logacheva M."/>
        </authorList>
    </citation>
    <scope>NUCLEOTIDE SEQUENCE</scope>
    <source>
        <strain evidence="2">Hsosn_3</strain>
        <tissue evidence="2">Leaf</tissue>
    </source>
</reference>